<dbReference type="GO" id="GO:0008270">
    <property type="term" value="F:zinc ion binding"/>
    <property type="evidence" value="ECO:0007669"/>
    <property type="project" value="InterPro"/>
</dbReference>
<evidence type="ECO:0000256" key="4">
    <source>
        <dbReference type="SAM" id="SignalP"/>
    </source>
</evidence>
<dbReference type="Proteomes" id="UP000663834">
    <property type="component" value="Unassembled WGS sequence"/>
</dbReference>
<dbReference type="InterPro" id="IPR006619">
    <property type="entry name" value="PGRP_domain_met/bac"/>
</dbReference>
<evidence type="ECO:0000313" key="8">
    <source>
        <dbReference type="Proteomes" id="UP000663834"/>
    </source>
</evidence>
<dbReference type="InterPro" id="IPR015510">
    <property type="entry name" value="PGRP"/>
</dbReference>
<proteinExistence type="inferred from homology"/>
<accession>A0A815RX34</accession>
<keyword evidence="4" id="KW-0732">Signal</keyword>
<dbReference type="OrthoDB" id="10014927at2759"/>
<dbReference type="AlphaFoldDB" id="A0A815RX34"/>
<dbReference type="PANTHER" id="PTHR11022:SF41">
    <property type="entry name" value="PEPTIDOGLYCAN-RECOGNITION PROTEIN LC-RELATED"/>
    <property type="match status" value="1"/>
</dbReference>
<dbReference type="InterPro" id="IPR036505">
    <property type="entry name" value="Amidase/PGRP_sf"/>
</dbReference>
<name>A0A815RX34_9BILA</name>
<keyword evidence="3" id="KW-1133">Transmembrane helix</keyword>
<dbReference type="Pfam" id="PF21294">
    <property type="entry name" value="Polysacc_lyase_14"/>
    <property type="match status" value="2"/>
</dbReference>
<dbReference type="SMART" id="SM00644">
    <property type="entry name" value="Ami_2"/>
    <property type="match status" value="1"/>
</dbReference>
<keyword evidence="2" id="KW-0391">Immunity</keyword>
<evidence type="ECO:0000256" key="1">
    <source>
        <dbReference type="ARBA" id="ARBA00007553"/>
    </source>
</evidence>
<dbReference type="InterPro" id="IPR048958">
    <property type="entry name" value="Polysacc_lyase_14"/>
</dbReference>
<dbReference type="Gene3D" id="3.40.80.10">
    <property type="entry name" value="Peptidoglycan recognition protein-like"/>
    <property type="match status" value="1"/>
</dbReference>
<dbReference type="Pfam" id="PF01510">
    <property type="entry name" value="Amidase_2"/>
    <property type="match status" value="1"/>
</dbReference>
<dbReference type="CDD" id="cd06583">
    <property type="entry name" value="PGRP"/>
    <property type="match status" value="1"/>
</dbReference>
<evidence type="ECO:0000259" key="5">
    <source>
        <dbReference type="SMART" id="SM00644"/>
    </source>
</evidence>
<dbReference type="GO" id="GO:0008745">
    <property type="term" value="F:N-acetylmuramoyl-L-alanine amidase activity"/>
    <property type="evidence" value="ECO:0007669"/>
    <property type="project" value="InterPro"/>
</dbReference>
<gene>
    <name evidence="7" type="ORF">KQP761_LOCUS13712</name>
</gene>
<dbReference type="SMART" id="SM00701">
    <property type="entry name" value="PGRP"/>
    <property type="match status" value="1"/>
</dbReference>
<evidence type="ECO:0000259" key="6">
    <source>
        <dbReference type="SMART" id="SM00701"/>
    </source>
</evidence>
<keyword evidence="3" id="KW-0812">Transmembrane</keyword>
<dbReference type="PROSITE" id="PS51257">
    <property type="entry name" value="PROKAR_LIPOPROTEIN"/>
    <property type="match status" value="1"/>
</dbReference>
<feature type="domain" description="Peptidoglycan recognition protein family" evidence="6">
    <location>
        <begin position="515"/>
        <end position="658"/>
    </location>
</feature>
<feature type="transmembrane region" description="Helical" evidence="3">
    <location>
        <begin position="716"/>
        <end position="735"/>
    </location>
</feature>
<comment type="similarity">
    <text evidence="1">Belongs to the N-acetylmuramoyl-L-alanine amidase 2 family.</text>
</comment>
<protein>
    <submittedName>
        <fullName evidence="7">Uncharacterized protein</fullName>
    </submittedName>
</protein>
<dbReference type="PANTHER" id="PTHR11022">
    <property type="entry name" value="PEPTIDOGLYCAN RECOGNITION PROTEIN"/>
    <property type="match status" value="1"/>
</dbReference>
<reference evidence="7" key="1">
    <citation type="submission" date="2021-02" db="EMBL/GenBank/DDBJ databases">
        <authorList>
            <person name="Nowell W R."/>
        </authorList>
    </citation>
    <scope>NUCLEOTIDE SEQUENCE</scope>
</reference>
<dbReference type="GO" id="GO:0002376">
    <property type="term" value="P:immune system process"/>
    <property type="evidence" value="ECO:0007669"/>
    <property type="project" value="UniProtKB-KW"/>
</dbReference>
<organism evidence="7 8">
    <name type="scientific">Rotaria magnacalcarata</name>
    <dbReference type="NCBI Taxonomy" id="392030"/>
    <lineage>
        <taxon>Eukaryota</taxon>
        <taxon>Metazoa</taxon>
        <taxon>Spiralia</taxon>
        <taxon>Gnathifera</taxon>
        <taxon>Rotifera</taxon>
        <taxon>Eurotatoria</taxon>
        <taxon>Bdelloidea</taxon>
        <taxon>Philodinida</taxon>
        <taxon>Philodinidae</taxon>
        <taxon>Rotaria</taxon>
    </lineage>
</organism>
<dbReference type="FunFam" id="3.40.80.10:FF:000001">
    <property type="entry name" value="Peptidoglycan recognition protein 1"/>
    <property type="match status" value="1"/>
</dbReference>
<dbReference type="InterPro" id="IPR002502">
    <property type="entry name" value="Amidase_domain"/>
</dbReference>
<evidence type="ECO:0000256" key="3">
    <source>
        <dbReference type="SAM" id="Phobius"/>
    </source>
</evidence>
<dbReference type="SUPFAM" id="SSF55846">
    <property type="entry name" value="N-acetylmuramoyl-L-alanine amidase-like"/>
    <property type="match status" value="1"/>
</dbReference>
<feature type="domain" description="N-acetylmuramoyl-L-alanine amidase" evidence="5">
    <location>
        <begin position="529"/>
        <end position="661"/>
    </location>
</feature>
<dbReference type="Gene3D" id="2.60.120.200">
    <property type="match status" value="2"/>
</dbReference>
<evidence type="ECO:0000256" key="2">
    <source>
        <dbReference type="ARBA" id="ARBA00022859"/>
    </source>
</evidence>
<comment type="caution">
    <text evidence="7">The sequence shown here is derived from an EMBL/GenBank/DDBJ whole genome shotgun (WGS) entry which is preliminary data.</text>
</comment>
<feature type="signal peptide" evidence="4">
    <location>
        <begin position="1"/>
        <end position="24"/>
    </location>
</feature>
<keyword evidence="3" id="KW-0472">Membrane</keyword>
<evidence type="ECO:0000313" key="7">
    <source>
        <dbReference type="EMBL" id="CAF1483773.1"/>
    </source>
</evidence>
<feature type="chain" id="PRO_5032420104" evidence="4">
    <location>
        <begin position="25"/>
        <end position="812"/>
    </location>
</feature>
<dbReference type="GO" id="GO:0009253">
    <property type="term" value="P:peptidoglycan catabolic process"/>
    <property type="evidence" value="ECO:0007669"/>
    <property type="project" value="InterPro"/>
</dbReference>
<sequence>MKSQTGIVLANALLLLLISCESTALYQKSINWDSRTHQQTYTDVMARSDFGSVTGWQNSRAMISNGGLRITIEKNALSGAGGLISNTGVPGGTAYELDFDVKFHSQFEWSRGGKVGFGFGVGNGNTGCNLPTDGAGGSLRLMWYNNGNRVYFQPYIYHFGMPGPCGSNFGKSYPSTGSLQKGQWYNVHMYIKSNTGSNTNGHMQIKINGETLIDQSIRWTTNDSKRFINRLSFHTFRGGKADEWKSNTDGYIYYDNLSVRQIKSTALLYQKSINWNDRVHQRTYTDIMARSDFGSVTGWQNSRAMISNGALRITLKKNELSVAGGLVANTKLPEGSAYELQFDVKFHSQFDWSRGGKVGFGLGIGNRNTGCNLPTDGAGGTLRLMWYNTRNQVYFRPYIYHYGMSGPCGSTFNKSYPSTDTLKKAKWYKVYMYAKSNTGNNPNGHVKVLVNGTTLIDQNIRWTTNDRKRLINNLSFTTFRGGKEDWWKSDANGYIYYDNLIVRQIINSQLSCDEASYVDRVEWGARKPSSITNLTSQPLSFYVIHHSETPPCYDDVSCVERVKGIQYYHQIGRGWVDIGYHFLVGENGKAYEGRGWNREAAHSLEWNNDAYGICIIGNFTMASPNEKASNAIRSLIDCGVKSGHVKENYYLITHRQSQRPGYTECPGDGALGVLSKWPRYCSFQNSGAPLKTNQTQISLALDFCEKEFSSTASSSTYLITPLILHCLLLFYFLILKAYPNMWTFIKCVQNEENRFRQLLLQMNAGAQARKKTAATSFIQKRIDTLNERYKNGEIDVDQLLDGFSLPIAKQKK</sequence>
<dbReference type="EMBL" id="CAJNOW010006408">
    <property type="protein sequence ID" value="CAF1483773.1"/>
    <property type="molecule type" value="Genomic_DNA"/>
</dbReference>